<comment type="caution">
    <text evidence="5">The sequence shown here is derived from an EMBL/GenBank/DDBJ whole genome shotgun (WGS) entry which is preliminary data.</text>
</comment>
<dbReference type="EC" id="3.6.4.-" evidence="5"/>
<keyword evidence="1" id="KW-0547">Nucleotide-binding</keyword>
<feature type="domain" description="Helicase C-terminal" evidence="4">
    <location>
        <begin position="175"/>
        <end position="345"/>
    </location>
</feature>
<keyword evidence="2" id="KW-0067">ATP-binding</keyword>
<keyword evidence="5" id="KW-0378">Hydrolase</keyword>
<sequence>MAAADWRGLSVLYICPLRALLNNLEPRVSAMTGWLGRRTGVWHGDIAASAKRRIAADPPDVLLTTPESLEAMLMSARVDHQWLFAQLQAVVVDELHAFGGDDRGWHLLGVLSRVTKLAGRPVQRIGLSATVGNPEALLGWLANGSSAPRQVVAPSADLTATSLDVGLDYVGSLSNAAQVIARLHQGEKRLVFCDSRTQVEELAIALRYNGVQTFVSHSSLSADERRQAEEGFATGSNCVIVATSTLELGVDVGDLDRVIQIDAPTTVASFLQRMGRTGRRPGATRNTLFLTTRTSSLWLAAAILLLWERGYVEPVQPPALPRHIVAQQILGLILQERRLVHHDLWDWLGGLAEVSGAEAVLAHLVAEGFVLDDGGLVSIGPRAEEEYGRRYFLELTSAFTSEPLLRVLHGRQVLGSLSTLSLLTRPERGPRLVLLGGRSWAVTHIDWRRRRVFVEPSDHRGRSRWNGGGRTLSYRLARAHHDVLAGATPQTVILSRRATEALDQLRDEHSFVSAGDRTYVVRDASGQMQWWTFAGFAANSGLAQGLSDLVDDTAPVGDLRLRLKSHVRAADLRAALDSRADLIVGGRPVIDDASLEGLKFSAALPPDLGRDTLAARLRDVAGMQEARRTPLRDVIRDP</sequence>
<evidence type="ECO:0000256" key="2">
    <source>
        <dbReference type="ARBA" id="ARBA00022840"/>
    </source>
</evidence>
<keyword evidence="5" id="KW-0347">Helicase</keyword>
<feature type="domain" description="Helicase ATP-binding" evidence="3">
    <location>
        <begin position="1"/>
        <end position="149"/>
    </location>
</feature>
<dbReference type="SMART" id="SM00487">
    <property type="entry name" value="DEXDc"/>
    <property type="match status" value="1"/>
</dbReference>
<dbReference type="Gene3D" id="3.40.50.300">
    <property type="entry name" value="P-loop containing nucleotide triphosphate hydrolases"/>
    <property type="match status" value="2"/>
</dbReference>
<dbReference type="PROSITE" id="PS51194">
    <property type="entry name" value="HELICASE_CTER"/>
    <property type="match status" value="1"/>
</dbReference>
<dbReference type="SUPFAM" id="SSF52540">
    <property type="entry name" value="P-loop containing nucleoside triphosphate hydrolases"/>
    <property type="match status" value="1"/>
</dbReference>
<evidence type="ECO:0000256" key="1">
    <source>
        <dbReference type="ARBA" id="ARBA00022741"/>
    </source>
</evidence>
<dbReference type="PANTHER" id="PTHR47962">
    <property type="entry name" value="ATP-DEPENDENT HELICASE LHR-RELATED-RELATED"/>
    <property type="match status" value="1"/>
</dbReference>
<organism evidence="5 6">
    <name type="scientific">Actinopolymorpha pittospori</name>
    <dbReference type="NCBI Taxonomy" id="648752"/>
    <lineage>
        <taxon>Bacteria</taxon>
        <taxon>Bacillati</taxon>
        <taxon>Actinomycetota</taxon>
        <taxon>Actinomycetes</taxon>
        <taxon>Propionibacteriales</taxon>
        <taxon>Actinopolymorphaceae</taxon>
        <taxon>Actinopolymorpha</taxon>
    </lineage>
</organism>
<dbReference type="Pfam" id="PF00270">
    <property type="entry name" value="DEAD"/>
    <property type="match status" value="1"/>
</dbReference>
<evidence type="ECO:0000313" key="6">
    <source>
        <dbReference type="Proteomes" id="UP000638648"/>
    </source>
</evidence>
<dbReference type="GO" id="GO:0016887">
    <property type="term" value="F:ATP hydrolysis activity"/>
    <property type="evidence" value="ECO:0007669"/>
    <property type="project" value="TreeGrafter"/>
</dbReference>
<protein>
    <submittedName>
        <fullName evidence="5">ATP-dependent Lhr-like helicase</fullName>
        <ecNumber evidence="5">3.6.4.-</ecNumber>
    </submittedName>
</protein>
<evidence type="ECO:0000259" key="4">
    <source>
        <dbReference type="PROSITE" id="PS51194"/>
    </source>
</evidence>
<dbReference type="InterPro" id="IPR011545">
    <property type="entry name" value="DEAD/DEAH_box_helicase_dom"/>
</dbReference>
<dbReference type="InterPro" id="IPR001650">
    <property type="entry name" value="Helicase_C-like"/>
</dbReference>
<accession>A0A927RHP9</accession>
<dbReference type="PANTHER" id="PTHR47962:SF5">
    <property type="entry name" value="ATP-DEPENDENT HELICASE LHR-RELATED"/>
    <property type="match status" value="1"/>
</dbReference>
<dbReference type="InterPro" id="IPR014001">
    <property type="entry name" value="Helicase_ATP-bd"/>
</dbReference>
<dbReference type="Proteomes" id="UP000638648">
    <property type="component" value="Unassembled WGS sequence"/>
</dbReference>
<dbReference type="GO" id="GO:0005524">
    <property type="term" value="F:ATP binding"/>
    <property type="evidence" value="ECO:0007669"/>
    <property type="project" value="UniProtKB-KW"/>
</dbReference>
<reference evidence="5" key="1">
    <citation type="submission" date="2020-10" db="EMBL/GenBank/DDBJ databases">
        <title>Sequencing the genomes of 1000 actinobacteria strains.</title>
        <authorList>
            <person name="Klenk H.-P."/>
        </authorList>
    </citation>
    <scope>NUCLEOTIDE SEQUENCE</scope>
    <source>
        <strain evidence="5">DSM 45354</strain>
    </source>
</reference>
<dbReference type="InterPro" id="IPR052511">
    <property type="entry name" value="ATP-dep_Helicase"/>
</dbReference>
<dbReference type="SMART" id="SM00490">
    <property type="entry name" value="HELICc"/>
    <property type="match status" value="1"/>
</dbReference>
<keyword evidence="6" id="KW-1185">Reference proteome</keyword>
<dbReference type="AlphaFoldDB" id="A0A927RHP9"/>
<dbReference type="PROSITE" id="PS51192">
    <property type="entry name" value="HELICASE_ATP_BIND_1"/>
    <property type="match status" value="1"/>
</dbReference>
<dbReference type="Pfam" id="PF00271">
    <property type="entry name" value="Helicase_C"/>
    <property type="match status" value="1"/>
</dbReference>
<dbReference type="GO" id="GO:0003677">
    <property type="term" value="F:DNA binding"/>
    <property type="evidence" value="ECO:0007669"/>
    <property type="project" value="TreeGrafter"/>
</dbReference>
<dbReference type="InterPro" id="IPR027417">
    <property type="entry name" value="P-loop_NTPase"/>
</dbReference>
<proteinExistence type="predicted"/>
<evidence type="ECO:0000313" key="5">
    <source>
        <dbReference type="EMBL" id="MBE1603708.1"/>
    </source>
</evidence>
<gene>
    <name evidence="5" type="ORF">HEB94_000556</name>
</gene>
<dbReference type="GO" id="GO:0004386">
    <property type="term" value="F:helicase activity"/>
    <property type="evidence" value="ECO:0007669"/>
    <property type="project" value="UniProtKB-KW"/>
</dbReference>
<evidence type="ECO:0000259" key="3">
    <source>
        <dbReference type="PROSITE" id="PS51192"/>
    </source>
</evidence>
<dbReference type="EMBL" id="JADBEM010000001">
    <property type="protein sequence ID" value="MBE1603708.1"/>
    <property type="molecule type" value="Genomic_DNA"/>
</dbReference>
<name>A0A927RHP9_9ACTN</name>